<proteinExistence type="inferred from homology"/>
<dbReference type="Pfam" id="PF07676">
    <property type="entry name" value="PD40"/>
    <property type="match status" value="3"/>
</dbReference>
<organism evidence="2 3">
    <name type="scientific">Tannerella forsythia</name>
    <name type="common">Bacteroides forsythus</name>
    <dbReference type="NCBI Taxonomy" id="28112"/>
    <lineage>
        <taxon>Bacteria</taxon>
        <taxon>Pseudomonadati</taxon>
        <taxon>Bacteroidota</taxon>
        <taxon>Bacteroidia</taxon>
        <taxon>Bacteroidales</taxon>
        <taxon>Tannerellaceae</taxon>
        <taxon>Tannerella</taxon>
    </lineage>
</organism>
<accession>A0A1D3UU37</accession>
<reference evidence="2 3" key="1">
    <citation type="submission" date="2016-09" db="EMBL/GenBank/DDBJ databases">
        <authorList>
            <person name="Capua I."/>
            <person name="De Benedictis P."/>
            <person name="Joannis T."/>
            <person name="Lombin L.H."/>
            <person name="Cattoli G."/>
        </authorList>
    </citation>
    <scope>NUCLEOTIDE SEQUENCE [LARGE SCALE GENOMIC DNA]</scope>
    <source>
        <strain evidence="2 3">UB20</strain>
    </source>
</reference>
<dbReference type="OrthoDB" id="8432779at2"/>
<evidence type="ECO:0000313" key="2">
    <source>
        <dbReference type="EMBL" id="SCQ23710.1"/>
    </source>
</evidence>
<protein>
    <submittedName>
        <fullName evidence="2">Translocation protein TolB</fullName>
    </submittedName>
</protein>
<dbReference type="PANTHER" id="PTHR36842">
    <property type="entry name" value="PROTEIN TOLB HOMOLOG"/>
    <property type="match status" value="1"/>
</dbReference>
<dbReference type="Gene3D" id="2.120.10.30">
    <property type="entry name" value="TolB, C-terminal domain"/>
    <property type="match status" value="3"/>
</dbReference>
<evidence type="ECO:0000313" key="3">
    <source>
        <dbReference type="Proteomes" id="UP000182057"/>
    </source>
</evidence>
<evidence type="ECO:0000256" key="1">
    <source>
        <dbReference type="ARBA" id="ARBA00009820"/>
    </source>
</evidence>
<dbReference type="InterPro" id="IPR011659">
    <property type="entry name" value="WD40"/>
</dbReference>
<dbReference type="PANTHER" id="PTHR36842:SF1">
    <property type="entry name" value="PROTEIN TOLB"/>
    <property type="match status" value="1"/>
</dbReference>
<name>A0A1D3UU37_TANFO</name>
<dbReference type="InterPro" id="IPR011042">
    <property type="entry name" value="6-blade_b-propeller_TolB-like"/>
</dbReference>
<sequence>MSKIISFLICMGCLFTFSQCDMIENPNDETPIVPPSDYTKIAFLARITDGSSVRSLCTMDKSGGGLRKIVDKTVACQKPVCSHSRTKLLFTSVNFKTWTNPDNSVGMSSEYGLYIVNTDGTGLSLIDHIGPTEAAQFGHLAWSPDDKQIAYVKYSGEGFRKHDLILYNMTENTRQSLKTKGDICTMSFSPDGKYMAYCASTEACHSIYKMDISGGNSQLIIHNGSSPKWSPQGDKIVYSAQGSEGEAQLFIADSDGRNQKQLTFTVSPRRWPGWPPHGNQNPQWTPDGRKIVYVSWENAKPEIFIMNVDGSKLTRLTKAEYRDENPEITPDGQSVLFSSRRTDMMDFGIVMMSLDGSNQKVLSRSGNYPVVCK</sequence>
<dbReference type="EMBL" id="FMMM01000070">
    <property type="protein sequence ID" value="SCQ23710.1"/>
    <property type="molecule type" value="Genomic_DNA"/>
</dbReference>
<comment type="similarity">
    <text evidence="1">Belongs to the TolB family.</text>
</comment>
<dbReference type="AlphaFoldDB" id="A0A1D3UU37"/>
<gene>
    <name evidence="2" type="ORF">TFUB20_02157</name>
</gene>
<dbReference type="SUPFAM" id="SSF82171">
    <property type="entry name" value="DPP6 N-terminal domain-like"/>
    <property type="match status" value="1"/>
</dbReference>
<dbReference type="Proteomes" id="UP000182057">
    <property type="component" value="Unassembled WGS sequence"/>
</dbReference>